<reference evidence="2" key="2">
    <citation type="journal article" date="2014" name="Int. J. Hydrogen Energy">
        <title>Improvement of carbon monoxide-dependent hydrogen production activity in Citrobacter amalonaticus Y19 by over-expressing the CO-sensing transcriptional activator, CooA.</title>
        <authorList>
            <person name="Ainala S.K."/>
            <person name="Seol E."/>
            <person name="Sekar B.S."/>
            <person name="Park S."/>
        </authorList>
    </citation>
    <scope>NUCLEOTIDE SEQUENCE</scope>
    <source>
        <strain evidence="2">Y19</strain>
    </source>
</reference>
<organism evidence="2 4">
    <name type="scientific">Citrobacter amalonaticus Y19</name>
    <dbReference type="NCBI Taxonomy" id="1261127"/>
    <lineage>
        <taxon>Bacteria</taxon>
        <taxon>Pseudomonadati</taxon>
        <taxon>Pseudomonadota</taxon>
        <taxon>Gammaproteobacteria</taxon>
        <taxon>Enterobacterales</taxon>
        <taxon>Enterobacteriaceae</taxon>
        <taxon>Citrobacter</taxon>
    </lineage>
</organism>
<dbReference type="EMBL" id="CP011132">
    <property type="protein sequence ID" value="AKE61682.1"/>
    <property type="molecule type" value="Genomic_DNA"/>
</dbReference>
<keyword evidence="1" id="KW-0812">Transmembrane</keyword>
<evidence type="ECO:0000256" key="1">
    <source>
        <dbReference type="SAM" id="Phobius"/>
    </source>
</evidence>
<dbReference type="Proteomes" id="UP000034085">
    <property type="component" value="Chromosome"/>
</dbReference>
<reference evidence="2" key="3">
    <citation type="journal article" date="2014" name="Int. J. Hydrogen Energy">
        <title>Cloning and functional expression of Citrobacter amalonaticus Y19 carbon monoxide dehydrogenase in Escherichia coli.</title>
        <authorList>
            <person name="Sekar B.S."/>
            <person name="Raj S.M."/>
            <person name="Seol E."/>
            <person name="Ainala S.K."/>
            <person name="Lee J."/>
            <person name="Park S."/>
        </authorList>
    </citation>
    <scope>NUCLEOTIDE SEQUENCE</scope>
    <source>
        <strain evidence="2">Y19</strain>
    </source>
</reference>
<gene>
    <name evidence="2" type="ORF">F384_23315</name>
    <name evidence="3" type="ORF">F384_25490</name>
</gene>
<dbReference type="PATRIC" id="fig|1261127.3.peg.4838"/>
<evidence type="ECO:0000313" key="4">
    <source>
        <dbReference type="Proteomes" id="UP000034085"/>
    </source>
</evidence>
<proteinExistence type="predicted"/>
<keyword evidence="1" id="KW-1133">Transmembrane helix</keyword>
<dbReference type="KEGG" id="cama:F384_23315"/>
<dbReference type="EMBL" id="CP011132">
    <property type="protein sequence ID" value="AKE61287.1"/>
    <property type="molecule type" value="Genomic_DNA"/>
</dbReference>
<name>A0A0F6TYX6_CITAM</name>
<protein>
    <submittedName>
        <fullName evidence="2">Uncharacterized protein</fullName>
    </submittedName>
</protein>
<keyword evidence="1" id="KW-0472">Membrane</keyword>
<evidence type="ECO:0000313" key="2">
    <source>
        <dbReference type="EMBL" id="AKE61287.1"/>
    </source>
</evidence>
<feature type="transmembrane region" description="Helical" evidence="1">
    <location>
        <begin position="30"/>
        <end position="48"/>
    </location>
</feature>
<reference evidence="2" key="4">
    <citation type="submission" date="2015-03" db="EMBL/GenBank/DDBJ databases">
        <title>Complete genome sequence of Citrobacter amalonaticus Y19.</title>
        <authorList>
            <person name="Park S."/>
        </authorList>
    </citation>
    <scope>NUCLEOTIDE SEQUENCE</scope>
    <source>
        <strain evidence="2">Y19</strain>
    </source>
</reference>
<sequence>MNFSTSTLPFIGSVWLLVSFRIFIFRSVLISLLMFGLFLFFYLFLAVFRKATDSAHLFLKLNDKTFALFQGRAFI</sequence>
<dbReference type="KEGG" id="cama:F384_25490"/>
<dbReference type="HOGENOM" id="CLU_2664464_0_0_6"/>
<evidence type="ECO:0000313" key="3">
    <source>
        <dbReference type="EMBL" id="AKE61682.1"/>
    </source>
</evidence>
<accession>A0A0F6TYX6</accession>
<dbReference type="AlphaFoldDB" id="A0A0F6TYX6"/>
<reference evidence="2 4" key="1">
    <citation type="journal article" date="2013" name="Appl. Microbiol. Biotechnol.">
        <title>Glycerol assimilation and production of 1,3-propanediol by Citrobacter amalonaticus Y19.</title>
        <authorList>
            <person name="Ainala S.K."/>
            <person name="Ashok S."/>
            <person name="Ko Y."/>
            <person name="Park S."/>
        </authorList>
    </citation>
    <scope>NUCLEOTIDE SEQUENCE [LARGE SCALE GENOMIC DNA]</scope>
    <source>
        <strain evidence="2 4">Y19</strain>
    </source>
</reference>